<dbReference type="InterPro" id="IPR027417">
    <property type="entry name" value="P-loop_NTPase"/>
</dbReference>
<feature type="compositionally biased region" description="Basic and acidic residues" evidence="28">
    <location>
        <begin position="1"/>
        <end position="15"/>
    </location>
</feature>
<dbReference type="Gene3D" id="3.40.50.300">
    <property type="entry name" value="P-loop containing nucleotide triphosphate hydrolases"/>
    <property type="match status" value="1"/>
</dbReference>
<dbReference type="PANTHER" id="PTHR10465">
    <property type="entry name" value="TRANSMEMBRANE GTPASE FZO1"/>
    <property type="match status" value="1"/>
</dbReference>
<comment type="catalytic activity">
    <reaction evidence="1">
        <text>S-ubiquitinyl-[E2 ubiquitin-conjugating enzyme]-L-cysteine + [acceptor protein]-L-lysine = [E2 ubiquitin-conjugating enzyme]-L-cysteine + N(6)-ubiquitinyl-[acceptor protein]-L-lysine.</text>
        <dbReference type="EC" id="2.3.2.27"/>
    </reaction>
</comment>
<feature type="compositionally biased region" description="Acidic residues" evidence="28">
    <location>
        <begin position="1445"/>
        <end position="1454"/>
    </location>
</feature>
<evidence type="ECO:0000256" key="8">
    <source>
        <dbReference type="ARBA" id="ARBA00022723"/>
    </source>
</evidence>
<feature type="region of interest" description="Disordered" evidence="28">
    <location>
        <begin position="1625"/>
        <end position="1653"/>
    </location>
</feature>
<feature type="compositionally biased region" description="Low complexity" evidence="28">
    <location>
        <begin position="1389"/>
        <end position="1426"/>
    </location>
</feature>
<sequence length="1734" mass="193388">MTPKRPAENSADRGESSSSRDANISPDAFTPRRHIGPGYMTVGSGGTPEAAARLVSMLDDDSGYGGSLAEGDGANRSWHSTIGEDRPSQSPTPILNGESTSSEHDKQRSHVLQLRYNQNKNALGRAIHGTIDTLKTFQEMNLKWPAHYPSVQVETQKSHLRNESRPGLQHTQSAIGGDFEPKLRSPERPRPPRRAGTTIGDDPVAESSSAAAAKETKVEPRLVTPKLAHDFSVLKLELRMGGRNQTDLVHSLEKSSIASLLDGQIQQSIKHLYSIKERIEDTSSKVLVTGDLNAGKSTFCNALLRRKVLPEDQQPCTSIFCEVLDFRENGGVEEVHAVPIGSTYNRHDESTYTVFNLRDLEKIVIDNEHFSQCKIYIKDIRDVDESILNNGVVDIALIDAPGLNADSLKTTAVFARQEEIDVVVFVVSAANHFTESAKNFIFSAAREKAYMFMVVNGFDTIRDQQRCQEMILKQVHSLSPATFKESSELVHFVSSNAIPMGGGGSPPDDDGNDDPNDKGKGKEADKQRDFADLETSLRRFVLEKRARSKLAPAKTYLLNVLGDMNNLATVNRDVSEAELERVKKEIEALEPEFEESKKSRIEAGEAVDRMVEDTTSEVYGYTRDTLNNSIAKVAEADLGIEYPGLFSAYSYAEDIRDSMLHEITETVRLCEEHARTQAVQGYNGIKNLGVLHLGNNLYADVMFRPERMFRKSVHQLARQVDIDIELWDFFDVASLWERQEKAAGAGMAMTVAGVVGGRLVGGVGWLDGALGAAKVMGTSNIKRLLIPGLIAGVPKSLPHRLSAKLSQQLAAIDYTHQNALRISSEIRRALKGPANDVRIGLQRNVEKLQLKKEETSKIKTEAEGARKYFSNLVRSSNDLRQTAPPGPNAHFTSTPPWLTHPTDHPEMEVRRDPRSFLFFIILLLLINSPEPQQPTFNIHARFKDLVEREYGHLDLLNRTRYGDFNAKKNRWLNVTGLRDEDGFAWDLLDPVRQRAKQQSERWLGERWKGALDGSWEGQEDEIPVYKNLSGYVQGEWTRSPLSRIRHPSDLGNSSVVPSDPFGHLVEYDRNLTGAGGPLRLHITELEDKMRRNENKTMSEISAKVVIGDDDSFGGNWWEFIVHGVHFTKSGTAVLTTTSDRYAGIFALPHLQMSQHHYSTSQKFLNWTIHETIKRQENRVFPLWNPWTSSAEGTNEAVFQGHHCEFVLYLQEIPSQYKVDMDWLEHEMRYPTGAPIQQHAPFSMSMVGFSPDCGFVIESKGPPEVPPSEATHLSGSKTEIFNERARHSIIAFSVSLAFQLYFLIKQMKETATPSMRSRVSFYTIAIMALGDGFTFLILVFMYLFLGSSQLALYSIAFMALFSVLTHLRFLMDIWSVQAAERARQDRQAASAAVSATPALSPTPATPAIATPSPSPVPATTVQGLPLPTTAPRPPPRPPTPIIIAPDQDDPLEDDTPAPPTTAGMTTTTTTTNANPRAELGALYSRFCLLLILLFFVTIQFATARSTYRTVYFNTLSFIYLSFWLPQIYRNVMRNCRKALRWDYVIGTSLTRIAPVSYFYLKQDNVLFARTDWTGFAVLIGWVWCQVVMLGSQEVLGARWCVRRGWAPEAWDYHPILREDAEGATMPLNVTVPTSPSTSPSSSSTAKPPETKDKRTNKKVFDCSICAQDIEVPVLPTGADEASAGSAAGIGGTSMILQRRMYMVTPCRHVFHTPCLEGWLRYRLLCPNCRESLPPL</sequence>
<dbReference type="FunFam" id="3.30.40.10:FF:000626">
    <property type="entry name" value="Transmembrane ubiquitin ligase 1"/>
    <property type="match status" value="1"/>
</dbReference>
<evidence type="ECO:0000256" key="16">
    <source>
        <dbReference type="ARBA" id="ARBA00022989"/>
    </source>
</evidence>
<comment type="subcellular location">
    <subcellularLocation>
        <location evidence="2">Endomembrane system</location>
        <topology evidence="2">Multi-pass membrane protein</topology>
    </subcellularLocation>
    <subcellularLocation>
        <location evidence="3">Mitochondrion outer membrane</location>
        <topology evidence="3">Multi-pass membrane protein</topology>
    </subcellularLocation>
</comment>
<dbReference type="Pfam" id="PF11145">
    <property type="entry name" value="DUF2921"/>
    <property type="match status" value="2"/>
</dbReference>
<dbReference type="EMBL" id="MU006301">
    <property type="protein sequence ID" value="KAF2851764.1"/>
    <property type="molecule type" value="Genomic_DNA"/>
</dbReference>
<feature type="region of interest" description="Disordered" evidence="28">
    <location>
        <begin position="1"/>
        <end position="47"/>
    </location>
</feature>
<dbReference type="Gene3D" id="3.30.40.10">
    <property type="entry name" value="Zinc/RING finger domain, C3HC4 (zinc finger)"/>
    <property type="match status" value="1"/>
</dbReference>
<keyword evidence="13" id="KW-1000">Mitochondrion outer membrane</keyword>
<keyword evidence="18" id="KW-0496">Mitochondrion</keyword>
<dbReference type="GO" id="GO:0061630">
    <property type="term" value="F:ubiquitin protein ligase activity"/>
    <property type="evidence" value="ECO:0007669"/>
    <property type="project" value="UniProtKB-EC"/>
</dbReference>
<feature type="region of interest" description="Disordered" evidence="28">
    <location>
        <begin position="496"/>
        <end position="528"/>
    </location>
</feature>
<dbReference type="SUPFAM" id="SSF52540">
    <property type="entry name" value="P-loop containing nucleoside triphosphate hydrolases"/>
    <property type="match status" value="1"/>
</dbReference>
<dbReference type="InterPro" id="IPR001841">
    <property type="entry name" value="Znf_RING"/>
</dbReference>
<name>A0A6A7B8T4_9PLEO</name>
<evidence type="ECO:0000256" key="14">
    <source>
        <dbReference type="ARBA" id="ARBA00022801"/>
    </source>
</evidence>
<evidence type="ECO:0000256" key="2">
    <source>
        <dbReference type="ARBA" id="ARBA00004127"/>
    </source>
</evidence>
<evidence type="ECO:0000256" key="28">
    <source>
        <dbReference type="SAM" id="MobiDB-lite"/>
    </source>
</evidence>
<evidence type="ECO:0000313" key="32">
    <source>
        <dbReference type="EMBL" id="KAF2851764.1"/>
    </source>
</evidence>
<feature type="region of interest" description="Disordered" evidence="28">
    <location>
        <begin position="59"/>
        <end position="109"/>
    </location>
</feature>
<dbReference type="GO" id="GO:0005741">
    <property type="term" value="C:mitochondrial outer membrane"/>
    <property type="evidence" value="ECO:0007669"/>
    <property type="project" value="UniProtKB-SubCell"/>
</dbReference>
<evidence type="ECO:0000256" key="3">
    <source>
        <dbReference type="ARBA" id="ARBA00004374"/>
    </source>
</evidence>
<dbReference type="Pfam" id="PF00350">
    <property type="entry name" value="Dynamin_N"/>
    <property type="match status" value="1"/>
</dbReference>
<dbReference type="OrthoDB" id="9984778at2759"/>
<dbReference type="SUPFAM" id="SSF57850">
    <property type="entry name" value="RING/U-box"/>
    <property type="match status" value="1"/>
</dbReference>
<evidence type="ECO:0000256" key="20">
    <source>
        <dbReference type="ARBA" id="ARBA00023136"/>
    </source>
</evidence>
<gene>
    <name evidence="32" type="ORF">T440DRAFT_393855</name>
</gene>
<dbReference type="GO" id="GO:0008053">
    <property type="term" value="P:mitochondrial fusion"/>
    <property type="evidence" value="ECO:0007669"/>
    <property type="project" value="TreeGrafter"/>
</dbReference>
<comment type="function">
    <text evidence="22">Catalytic component of the DSC E3 ubiquitin ligase complex which is required for the srbA transcriptional activator proteolytic cleavage to release the soluble transcription factor from the membrane in low oxygen or sterol conditions. Required for growth during hypoxia and triazole drug susceptibility, as well as for virulence in a murine model of invasive pulmonary aspergillosis (IPA).</text>
</comment>
<evidence type="ECO:0000256" key="6">
    <source>
        <dbReference type="ARBA" id="ARBA00022679"/>
    </source>
</evidence>
<dbReference type="Proteomes" id="UP000799423">
    <property type="component" value="Unassembled WGS sequence"/>
</dbReference>
<comment type="pathway">
    <text evidence="4">Protein modification; protein ubiquitination.</text>
</comment>
<keyword evidence="9" id="KW-0732">Signal</keyword>
<evidence type="ECO:0000256" key="9">
    <source>
        <dbReference type="ARBA" id="ARBA00022729"/>
    </source>
</evidence>
<dbReference type="FunFam" id="3.40.50.300:FF:000638">
    <property type="entry name" value="Transmembrane GTPase Fzo1, putative"/>
    <property type="match status" value="1"/>
</dbReference>
<feature type="region of interest" description="Disordered" evidence="28">
    <location>
        <begin position="153"/>
        <end position="218"/>
    </location>
</feature>
<keyword evidence="17" id="KW-0175">Coiled coil</keyword>
<evidence type="ECO:0000256" key="10">
    <source>
        <dbReference type="ARBA" id="ARBA00022741"/>
    </source>
</evidence>
<feature type="compositionally biased region" description="Basic and acidic residues" evidence="28">
    <location>
        <begin position="179"/>
        <end position="190"/>
    </location>
</feature>
<dbReference type="GO" id="GO:0051603">
    <property type="term" value="P:proteolysis involved in protein catabolic process"/>
    <property type="evidence" value="ECO:0007669"/>
    <property type="project" value="UniProtKB-ARBA"/>
</dbReference>
<feature type="domain" description="RING-type" evidence="30">
    <location>
        <begin position="1661"/>
        <end position="1728"/>
    </location>
</feature>
<organism evidence="32 33">
    <name type="scientific">Plenodomus tracheiphilus IPT5</name>
    <dbReference type="NCBI Taxonomy" id="1408161"/>
    <lineage>
        <taxon>Eukaryota</taxon>
        <taxon>Fungi</taxon>
        <taxon>Dikarya</taxon>
        <taxon>Ascomycota</taxon>
        <taxon>Pezizomycotina</taxon>
        <taxon>Dothideomycetes</taxon>
        <taxon>Pleosporomycetidae</taxon>
        <taxon>Pleosporales</taxon>
        <taxon>Pleosporineae</taxon>
        <taxon>Leptosphaeriaceae</taxon>
        <taxon>Plenodomus</taxon>
    </lineage>
</organism>
<dbReference type="PANTHER" id="PTHR10465:SF0">
    <property type="entry name" value="SARCALUMENIN"/>
    <property type="match status" value="1"/>
</dbReference>
<keyword evidence="10" id="KW-0547">Nucleotide-binding</keyword>
<evidence type="ECO:0000256" key="15">
    <source>
        <dbReference type="ARBA" id="ARBA00022833"/>
    </source>
</evidence>
<dbReference type="InterPro" id="IPR027094">
    <property type="entry name" value="Mitofusin_fam"/>
</dbReference>
<evidence type="ECO:0000256" key="21">
    <source>
        <dbReference type="ARBA" id="ARBA00048548"/>
    </source>
</evidence>
<evidence type="ECO:0000256" key="24">
    <source>
        <dbReference type="ARBA" id="ARBA00071072"/>
    </source>
</evidence>
<evidence type="ECO:0000256" key="1">
    <source>
        <dbReference type="ARBA" id="ARBA00000900"/>
    </source>
</evidence>
<feature type="compositionally biased region" description="Pro residues" evidence="28">
    <location>
        <begin position="1427"/>
        <end position="1439"/>
    </location>
</feature>
<dbReference type="PROSITE" id="PS51718">
    <property type="entry name" value="G_DYNAMIN_2"/>
    <property type="match status" value="1"/>
</dbReference>
<evidence type="ECO:0000259" key="30">
    <source>
        <dbReference type="PROSITE" id="PS50089"/>
    </source>
</evidence>
<feature type="compositionally biased region" description="Low complexity" evidence="28">
    <location>
        <begin position="1459"/>
        <end position="1471"/>
    </location>
</feature>
<feature type="transmembrane region" description="Helical" evidence="29">
    <location>
        <begin position="1571"/>
        <end position="1588"/>
    </location>
</feature>
<dbReference type="InterPro" id="IPR013083">
    <property type="entry name" value="Znf_RING/FYVE/PHD"/>
</dbReference>
<feature type="transmembrane region" description="Helical" evidence="29">
    <location>
        <begin position="1350"/>
        <end position="1370"/>
    </location>
</feature>
<evidence type="ECO:0000256" key="7">
    <source>
        <dbReference type="ARBA" id="ARBA00022692"/>
    </source>
</evidence>
<feature type="transmembrane region" description="Helical" evidence="29">
    <location>
        <begin position="1284"/>
        <end position="1303"/>
    </location>
</feature>
<evidence type="ECO:0000256" key="25">
    <source>
        <dbReference type="ARBA" id="ARBA00077885"/>
    </source>
</evidence>
<evidence type="ECO:0000256" key="22">
    <source>
        <dbReference type="ARBA" id="ARBA00056116"/>
    </source>
</evidence>
<feature type="transmembrane region" description="Helical" evidence="29">
    <location>
        <begin position="1508"/>
        <end position="1527"/>
    </location>
</feature>
<dbReference type="GO" id="GO:0003924">
    <property type="term" value="F:GTPase activity"/>
    <property type="evidence" value="ECO:0007669"/>
    <property type="project" value="InterPro"/>
</dbReference>
<keyword evidence="33" id="KW-1185">Reference proteome</keyword>
<feature type="transmembrane region" description="Helical" evidence="29">
    <location>
        <begin position="1481"/>
        <end position="1502"/>
    </location>
</feature>
<feature type="compositionally biased region" description="Polar residues" evidence="28">
    <location>
        <begin position="88"/>
        <end position="100"/>
    </location>
</feature>
<keyword evidence="19" id="KW-0342">GTP-binding</keyword>
<dbReference type="EC" id="2.3.2.27" evidence="5"/>
<dbReference type="InterPro" id="IPR045063">
    <property type="entry name" value="Dynamin_N"/>
</dbReference>
<dbReference type="GO" id="GO:0005525">
    <property type="term" value="F:GTP binding"/>
    <property type="evidence" value="ECO:0007669"/>
    <property type="project" value="UniProtKB-KW"/>
</dbReference>
<dbReference type="GO" id="GO:0051646">
    <property type="term" value="P:mitochondrion localization"/>
    <property type="evidence" value="ECO:0007669"/>
    <property type="project" value="TreeGrafter"/>
</dbReference>
<keyword evidence="8" id="KW-0479">Metal-binding</keyword>
<keyword evidence="20 29" id="KW-0472">Membrane</keyword>
<dbReference type="GO" id="GO:0012505">
    <property type="term" value="C:endomembrane system"/>
    <property type="evidence" value="ECO:0007669"/>
    <property type="project" value="UniProtKB-SubCell"/>
</dbReference>
<proteinExistence type="predicted"/>
<dbReference type="GO" id="GO:0008270">
    <property type="term" value="F:zinc ion binding"/>
    <property type="evidence" value="ECO:0007669"/>
    <property type="project" value="UniProtKB-KW"/>
</dbReference>
<evidence type="ECO:0000256" key="11">
    <source>
        <dbReference type="ARBA" id="ARBA00022771"/>
    </source>
</evidence>
<keyword evidence="15" id="KW-0862">Zinc</keyword>
<evidence type="ECO:0000256" key="26">
    <source>
        <dbReference type="ARBA" id="ARBA00082128"/>
    </source>
</evidence>
<feature type="compositionally biased region" description="Basic and acidic residues" evidence="28">
    <location>
        <begin position="515"/>
        <end position="528"/>
    </location>
</feature>
<keyword evidence="12" id="KW-0833">Ubl conjugation pathway</keyword>
<keyword evidence="6" id="KW-0808">Transferase</keyword>
<evidence type="ECO:0000256" key="5">
    <source>
        <dbReference type="ARBA" id="ARBA00012483"/>
    </source>
</evidence>
<dbReference type="InterPro" id="IPR021319">
    <property type="entry name" value="DUF2921"/>
</dbReference>
<evidence type="ECO:0000313" key="33">
    <source>
        <dbReference type="Proteomes" id="UP000799423"/>
    </source>
</evidence>
<evidence type="ECO:0000256" key="29">
    <source>
        <dbReference type="SAM" id="Phobius"/>
    </source>
</evidence>
<feature type="compositionally biased region" description="Low complexity" evidence="28">
    <location>
        <begin position="1631"/>
        <end position="1643"/>
    </location>
</feature>
<feature type="domain" description="Dynamin-type G" evidence="31">
    <location>
        <begin position="280"/>
        <end position="571"/>
    </location>
</feature>
<evidence type="ECO:0000256" key="18">
    <source>
        <dbReference type="ARBA" id="ARBA00023128"/>
    </source>
</evidence>
<evidence type="ECO:0000256" key="13">
    <source>
        <dbReference type="ARBA" id="ARBA00022787"/>
    </source>
</evidence>
<reference evidence="32" key="1">
    <citation type="submission" date="2020-01" db="EMBL/GenBank/DDBJ databases">
        <authorList>
            <consortium name="DOE Joint Genome Institute"/>
            <person name="Haridas S."/>
            <person name="Albert R."/>
            <person name="Binder M."/>
            <person name="Bloem J."/>
            <person name="Labutti K."/>
            <person name="Salamov A."/>
            <person name="Andreopoulos B."/>
            <person name="Baker S.E."/>
            <person name="Barry K."/>
            <person name="Bills G."/>
            <person name="Bluhm B.H."/>
            <person name="Cannon C."/>
            <person name="Castanera R."/>
            <person name="Culley D.E."/>
            <person name="Daum C."/>
            <person name="Ezra D."/>
            <person name="Gonzalez J.B."/>
            <person name="Henrissat B."/>
            <person name="Kuo A."/>
            <person name="Liang C."/>
            <person name="Lipzen A."/>
            <person name="Lutzoni F."/>
            <person name="Magnuson J."/>
            <person name="Mondo S."/>
            <person name="Nolan M."/>
            <person name="Ohm R."/>
            <person name="Pangilinan J."/>
            <person name="Park H.-J."/>
            <person name="Ramirez L."/>
            <person name="Alfaro M."/>
            <person name="Sun H."/>
            <person name="Tritt A."/>
            <person name="Yoshinaga Y."/>
            <person name="Zwiers L.-H."/>
            <person name="Turgeon B.G."/>
            <person name="Goodwin S.B."/>
            <person name="Spatafora J.W."/>
            <person name="Crous P.W."/>
            <person name="Grigoriev I.V."/>
        </authorList>
    </citation>
    <scope>NUCLEOTIDE SEQUENCE</scope>
    <source>
        <strain evidence="32">IPT5</strain>
    </source>
</reference>
<dbReference type="PROSITE" id="PS50089">
    <property type="entry name" value="ZF_RING_2"/>
    <property type="match status" value="1"/>
</dbReference>
<evidence type="ECO:0000256" key="23">
    <source>
        <dbReference type="ARBA" id="ARBA00063126"/>
    </source>
</evidence>
<dbReference type="SMART" id="SM00184">
    <property type="entry name" value="RING"/>
    <property type="match status" value="1"/>
</dbReference>
<dbReference type="Pfam" id="PF13639">
    <property type="entry name" value="zf-RING_2"/>
    <property type="match status" value="1"/>
</dbReference>
<evidence type="ECO:0000256" key="27">
    <source>
        <dbReference type="PROSITE-ProRule" id="PRU00175"/>
    </source>
</evidence>
<dbReference type="InterPro" id="IPR030381">
    <property type="entry name" value="G_DYNAMIN_dom"/>
</dbReference>
<keyword evidence="16 29" id="KW-1133">Transmembrane helix</keyword>
<evidence type="ECO:0000259" key="31">
    <source>
        <dbReference type="PROSITE" id="PS51718"/>
    </source>
</evidence>
<feature type="transmembrane region" description="Helical" evidence="29">
    <location>
        <begin position="1323"/>
        <end position="1344"/>
    </location>
</feature>
<feature type="region of interest" description="Disordered" evidence="28">
    <location>
        <begin position="1389"/>
        <end position="1471"/>
    </location>
</feature>
<feature type="transmembrane region" description="Helical" evidence="29">
    <location>
        <begin position="1539"/>
        <end position="1559"/>
    </location>
</feature>
<keyword evidence="7 29" id="KW-0812">Transmembrane</keyword>
<accession>A0A6A7B8T4</accession>
<comment type="subunit">
    <text evidence="23">Component of the DSC E3 ubiquitin ligase complex composed of dscA, dscB, dscC and dscD.</text>
</comment>
<evidence type="ECO:0000256" key="4">
    <source>
        <dbReference type="ARBA" id="ARBA00004906"/>
    </source>
</evidence>
<evidence type="ECO:0000256" key="12">
    <source>
        <dbReference type="ARBA" id="ARBA00022786"/>
    </source>
</evidence>
<keyword evidence="14" id="KW-0378">Hydrolase</keyword>
<keyword evidence="11 27" id="KW-0863">Zinc-finger</keyword>
<comment type="catalytic activity">
    <reaction evidence="21">
        <text>GTP + H2O = GDP + phosphate + H(+)</text>
        <dbReference type="Rhea" id="RHEA:19669"/>
        <dbReference type="ChEBI" id="CHEBI:15377"/>
        <dbReference type="ChEBI" id="CHEBI:15378"/>
        <dbReference type="ChEBI" id="CHEBI:37565"/>
        <dbReference type="ChEBI" id="CHEBI:43474"/>
        <dbReference type="ChEBI" id="CHEBI:58189"/>
    </reaction>
</comment>
<protein>
    <recommendedName>
        <fullName evidence="24">DSC E3 ubiquitin ligase complex subunit A</fullName>
        <ecNumber evidence="5">2.3.2.27</ecNumber>
    </recommendedName>
    <alternativeName>
        <fullName evidence="25">Defective for SREBP cleavage protein A</fullName>
    </alternativeName>
    <alternativeName>
        <fullName evidence="26">RING-type E3 ubiquitin transferase dscA</fullName>
    </alternativeName>
</protein>
<evidence type="ECO:0000256" key="17">
    <source>
        <dbReference type="ARBA" id="ARBA00023054"/>
    </source>
</evidence>
<evidence type="ECO:0000256" key="19">
    <source>
        <dbReference type="ARBA" id="ARBA00023134"/>
    </source>
</evidence>